<evidence type="ECO:0000313" key="2">
    <source>
        <dbReference type="EMBL" id="RFU72814.1"/>
    </source>
</evidence>
<gene>
    <name evidence="2" type="ORF">TARUN_9449</name>
</gene>
<evidence type="ECO:0000313" key="3">
    <source>
        <dbReference type="Proteomes" id="UP000266272"/>
    </source>
</evidence>
<dbReference type="OrthoDB" id="5385910at2759"/>
<name>A0A395NA65_TRIAR</name>
<feature type="compositionally biased region" description="Polar residues" evidence="1">
    <location>
        <begin position="1"/>
        <end position="17"/>
    </location>
</feature>
<feature type="compositionally biased region" description="Polar residues" evidence="1">
    <location>
        <begin position="111"/>
        <end position="120"/>
    </location>
</feature>
<feature type="compositionally biased region" description="Low complexity" evidence="1">
    <location>
        <begin position="139"/>
        <end position="148"/>
    </location>
</feature>
<keyword evidence="3" id="KW-1185">Reference proteome</keyword>
<dbReference type="EMBL" id="PXOA01000769">
    <property type="protein sequence ID" value="RFU72814.1"/>
    <property type="molecule type" value="Genomic_DNA"/>
</dbReference>
<proteinExistence type="predicted"/>
<comment type="caution">
    <text evidence="2">The sequence shown here is derived from an EMBL/GenBank/DDBJ whole genome shotgun (WGS) entry which is preliminary data.</text>
</comment>
<dbReference type="AlphaFoldDB" id="A0A395NA65"/>
<reference evidence="2 3" key="1">
    <citation type="journal article" date="2018" name="PLoS Pathog.">
        <title>Evolution of structural diversity of trichothecenes, a family of toxins produced by plant pathogenic and entomopathogenic fungi.</title>
        <authorList>
            <person name="Proctor R.H."/>
            <person name="McCormick S.P."/>
            <person name="Kim H.S."/>
            <person name="Cardoza R.E."/>
            <person name="Stanley A.M."/>
            <person name="Lindo L."/>
            <person name="Kelly A."/>
            <person name="Brown D.W."/>
            <person name="Lee T."/>
            <person name="Vaughan M.M."/>
            <person name="Alexander N.J."/>
            <person name="Busman M."/>
            <person name="Gutierrez S."/>
        </authorList>
    </citation>
    <scope>NUCLEOTIDE SEQUENCE [LARGE SCALE GENOMIC DNA]</scope>
    <source>
        <strain evidence="2 3">IBT 40837</strain>
    </source>
</reference>
<sequence>MPVQVYASSPINASKASGITPKTALPEENESRVGPPPPTTSTGSPTAYPPAQPGARPSLPVQTGVPQPSDRYRPTSTQEANTSPPPPQPGAVPSPPGGQSRLPPPPKAGESIQQSQTQTVPMPPQMSYPPPATTYPAQGGSSTSTATAYSPNVPQPTFLQSRETTEPDFSHPPGYQQNVNAADFNRDQREAHNASFAQNTYQGYEEESVWNTAKKWAAAAGDSLAAAENEVWKRINKD</sequence>
<protein>
    <submittedName>
        <fullName evidence="2">Uncharacterized protein</fullName>
    </submittedName>
</protein>
<dbReference type="Proteomes" id="UP000266272">
    <property type="component" value="Unassembled WGS sequence"/>
</dbReference>
<accession>A0A395NA65</accession>
<feature type="compositionally biased region" description="Polar residues" evidence="1">
    <location>
        <begin position="149"/>
        <end position="162"/>
    </location>
</feature>
<feature type="region of interest" description="Disordered" evidence="1">
    <location>
        <begin position="1"/>
        <end position="192"/>
    </location>
</feature>
<feature type="compositionally biased region" description="Pro residues" evidence="1">
    <location>
        <begin position="121"/>
        <end position="133"/>
    </location>
</feature>
<evidence type="ECO:0000256" key="1">
    <source>
        <dbReference type="SAM" id="MobiDB-lite"/>
    </source>
</evidence>
<dbReference type="STRING" id="490622.A0A395NA65"/>
<organism evidence="2 3">
    <name type="scientific">Trichoderma arundinaceum</name>
    <dbReference type="NCBI Taxonomy" id="490622"/>
    <lineage>
        <taxon>Eukaryota</taxon>
        <taxon>Fungi</taxon>
        <taxon>Dikarya</taxon>
        <taxon>Ascomycota</taxon>
        <taxon>Pezizomycotina</taxon>
        <taxon>Sordariomycetes</taxon>
        <taxon>Hypocreomycetidae</taxon>
        <taxon>Hypocreales</taxon>
        <taxon>Hypocreaceae</taxon>
        <taxon>Trichoderma</taxon>
    </lineage>
</organism>
<feature type="compositionally biased region" description="Pro residues" evidence="1">
    <location>
        <begin position="83"/>
        <end position="107"/>
    </location>
</feature>